<accession>X1EAI8</accession>
<proteinExistence type="predicted"/>
<dbReference type="PANTHER" id="PTHR11695:SF648">
    <property type="entry name" value="ZINC-BINDING OXIDOREDUCTASE"/>
    <property type="match status" value="1"/>
</dbReference>
<keyword evidence="1" id="KW-0472">Membrane</keyword>
<gene>
    <name evidence="3" type="ORF">S01H4_60633</name>
</gene>
<dbReference type="PANTHER" id="PTHR11695">
    <property type="entry name" value="ALCOHOL DEHYDROGENASE RELATED"/>
    <property type="match status" value="1"/>
</dbReference>
<feature type="domain" description="Alcohol dehydrogenase-like C-terminal" evidence="2">
    <location>
        <begin position="62"/>
        <end position="139"/>
    </location>
</feature>
<sequence>DFGAHAEYMIMPEEGSLTTMPANMTYEEAAPSTEGAHYALSFIRNANLQSGQRVLINGATGAIGSAAVQLVKYFGADVTAVCNTKNLALVKSLGADKVFDYTKEDFTKDDQMYDVVFDTVGKSSFSRCKPLLKPGGIYISSELGYMAQNPILALITPNLLGFVILLYSYYYISCFLSCFDILIS</sequence>
<dbReference type="CDD" id="cd08267">
    <property type="entry name" value="MDR1"/>
    <property type="match status" value="1"/>
</dbReference>
<dbReference type="Pfam" id="PF00107">
    <property type="entry name" value="ADH_zinc_N"/>
    <property type="match status" value="1"/>
</dbReference>
<evidence type="ECO:0000259" key="2">
    <source>
        <dbReference type="Pfam" id="PF00107"/>
    </source>
</evidence>
<organism evidence="3">
    <name type="scientific">marine sediment metagenome</name>
    <dbReference type="NCBI Taxonomy" id="412755"/>
    <lineage>
        <taxon>unclassified sequences</taxon>
        <taxon>metagenomes</taxon>
        <taxon>ecological metagenomes</taxon>
    </lineage>
</organism>
<dbReference type="InterPro" id="IPR013149">
    <property type="entry name" value="ADH-like_C"/>
</dbReference>
<feature type="non-terminal residue" evidence="3">
    <location>
        <position position="184"/>
    </location>
</feature>
<name>X1EAI8_9ZZZZ</name>
<dbReference type="Gene3D" id="3.40.50.720">
    <property type="entry name" value="NAD(P)-binding Rossmann-like Domain"/>
    <property type="match status" value="1"/>
</dbReference>
<dbReference type="EMBL" id="BART01035799">
    <property type="protein sequence ID" value="GAH05683.1"/>
    <property type="molecule type" value="Genomic_DNA"/>
</dbReference>
<evidence type="ECO:0000313" key="3">
    <source>
        <dbReference type="EMBL" id="GAH05683.1"/>
    </source>
</evidence>
<dbReference type="InterPro" id="IPR050700">
    <property type="entry name" value="YIM1/Zinc_Alcohol_DH_Fams"/>
</dbReference>
<feature type="non-terminal residue" evidence="3">
    <location>
        <position position="1"/>
    </location>
</feature>
<feature type="transmembrane region" description="Helical" evidence="1">
    <location>
        <begin position="151"/>
        <end position="172"/>
    </location>
</feature>
<keyword evidence="1" id="KW-0812">Transmembrane</keyword>
<evidence type="ECO:0000256" key="1">
    <source>
        <dbReference type="SAM" id="Phobius"/>
    </source>
</evidence>
<dbReference type="Gene3D" id="3.90.180.10">
    <property type="entry name" value="Medium-chain alcohol dehydrogenases, catalytic domain"/>
    <property type="match status" value="1"/>
</dbReference>
<dbReference type="AlphaFoldDB" id="X1EAI8"/>
<protein>
    <recommendedName>
        <fullName evidence="2">Alcohol dehydrogenase-like C-terminal domain-containing protein</fullName>
    </recommendedName>
</protein>
<reference evidence="3" key="1">
    <citation type="journal article" date="2014" name="Front. Microbiol.">
        <title>High frequency of phylogenetically diverse reductive dehalogenase-homologous genes in deep subseafloor sedimentary metagenomes.</title>
        <authorList>
            <person name="Kawai M."/>
            <person name="Futagami T."/>
            <person name="Toyoda A."/>
            <person name="Takaki Y."/>
            <person name="Nishi S."/>
            <person name="Hori S."/>
            <person name="Arai W."/>
            <person name="Tsubouchi T."/>
            <person name="Morono Y."/>
            <person name="Uchiyama I."/>
            <person name="Ito T."/>
            <person name="Fujiyama A."/>
            <person name="Inagaki F."/>
            <person name="Takami H."/>
        </authorList>
    </citation>
    <scope>NUCLEOTIDE SEQUENCE</scope>
    <source>
        <strain evidence="3">Expedition CK06-06</strain>
    </source>
</reference>
<keyword evidence="1" id="KW-1133">Transmembrane helix</keyword>
<dbReference type="InterPro" id="IPR036291">
    <property type="entry name" value="NAD(P)-bd_dom_sf"/>
</dbReference>
<comment type="caution">
    <text evidence="3">The sequence shown here is derived from an EMBL/GenBank/DDBJ whole genome shotgun (WGS) entry which is preliminary data.</text>
</comment>
<dbReference type="SUPFAM" id="SSF51735">
    <property type="entry name" value="NAD(P)-binding Rossmann-fold domains"/>
    <property type="match status" value="1"/>
</dbReference>